<dbReference type="InterPro" id="IPR020904">
    <property type="entry name" value="Sc_DH/Rdtase_CS"/>
</dbReference>
<dbReference type="RefSeq" id="WP_380538949.1">
    <property type="nucleotide sequence ID" value="NZ_JBHFAB010000018.1"/>
</dbReference>
<dbReference type="InterPro" id="IPR036291">
    <property type="entry name" value="NAD(P)-bd_dom_sf"/>
</dbReference>
<accession>A0ABV6W0K0</accession>
<dbReference type="PRINTS" id="PR00080">
    <property type="entry name" value="SDRFAMILY"/>
</dbReference>
<dbReference type="CDD" id="cd05233">
    <property type="entry name" value="SDR_c"/>
    <property type="match status" value="1"/>
</dbReference>
<dbReference type="PANTHER" id="PTHR42760:SF40">
    <property type="entry name" value="3-OXOACYL-[ACYL-CARRIER-PROTEIN] REDUCTASE, CHLOROPLASTIC"/>
    <property type="match status" value="1"/>
</dbReference>
<dbReference type="PROSITE" id="PS00061">
    <property type="entry name" value="ADH_SHORT"/>
    <property type="match status" value="1"/>
</dbReference>
<protein>
    <submittedName>
        <fullName evidence="2">SDR family NAD(P)-dependent oxidoreductase</fullName>
        <ecNumber evidence="2">1.1.1.-</ecNumber>
    </submittedName>
</protein>
<dbReference type="InterPro" id="IPR002347">
    <property type="entry name" value="SDR_fam"/>
</dbReference>
<dbReference type="PANTHER" id="PTHR42760">
    <property type="entry name" value="SHORT-CHAIN DEHYDROGENASES/REDUCTASES FAMILY MEMBER"/>
    <property type="match status" value="1"/>
</dbReference>
<dbReference type="GO" id="GO:0016491">
    <property type="term" value="F:oxidoreductase activity"/>
    <property type="evidence" value="ECO:0007669"/>
    <property type="project" value="UniProtKB-KW"/>
</dbReference>
<dbReference type="SUPFAM" id="SSF51735">
    <property type="entry name" value="NAD(P)-binding Rossmann-fold domains"/>
    <property type="match status" value="1"/>
</dbReference>
<dbReference type="PRINTS" id="PR00081">
    <property type="entry name" value="GDHRDH"/>
</dbReference>
<comment type="similarity">
    <text evidence="1">Belongs to the short-chain dehydrogenases/reductases (SDR) family.</text>
</comment>
<organism evidence="2 3">
    <name type="scientific">Streptacidiphilus cavernicola</name>
    <dbReference type="NCBI Taxonomy" id="3342716"/>
    <lineage>
        <taxon>Bacteria</taxon>
        <taxon>Bacillati</taxon>
        <taxon>Actinomycetota</taxon>
        <taxon>Actinomycetes</taxon>
        <taxon>Kitasatosporales</taxon>
        <taxon>Streptomycetaceae</taxon>
        <taxon>Streptacidiphilus</taxon>
    </lineage>
</organism>
<sequence>MQQRPVTVVTGGSRGIGAAICLRLAADGHDLAIGYRTDAAAAEAVAKAARAAGAACVTVAVDTADADSVDQLFRTAAAALGPVTGLVNNAGVRGPVGRLADADPEGMRRALEVNFLGYLLCARRAVQDMLHNAAPRGAIVNISSAAATIGGAGEYVHYAAAKAAVDGMTVGLSRELAADGIRVNCVAPGIIWTEFHEDPQRPAKRAPMIPLGRAGQPEEIAGAVSWLLSADASYATGTVMRVAGGI</sequence>
<dbReference type="EMBL" id="JBHFAB010000018">
    <property type="protein sequence ID" value="MFC1419531.1"/>
    <property type="molecule type" value="Genomic_DNA"/>
</dbReference>
<evidence type="ECO:0000313" key="2">
    <source>
        <dbReference type="EMBL" id="MFC1419531.1"/>
    </source>
</evidence>
<evidence type="ECO:0000313" key="3">
    <source>
        <dbReference type="Proteomes" id="UP001592531"/>
    </source>
</evidence>
<reference evidence="2 3" key="1">
    <citation type="submission" date="2024-09" db="EMBL/GenBank/DDBJ databases">
        <authorList>
            <person name="Lee S.D."/>
        </authorList>
    </citation>
    <scope>NUCLEOTIDE SEQUENCE [LARGE SCALE GENOMIC DNA]</scope>
    <source>
        <strain evidence="2 3">N8-3</strain>
    </source>
</reference>
<dbReference type="Pfam" id="PF13561">
    <property type="entry name" value="adh_short_C2"/>
    <property type="match status" value="1"/>
</dbReference>
<evidence type="ECO:0000256" key="1">
    <source>
        <dbReference type="ARBA" id="ARBA00006484"/>
    </source>
</evidence>
<dbReference type="EC" id="1.1.1.-" evidence="2"/>
<dbReference type="Proteomes" id="UP001592531">
    <property type="component" value="Unassembled WGS sequence"/>
</dbReference>
<keyword evidence="3" id="KW-1185">Reference proteome</keyword>
<keyword evidence="2" id="KW-0560">Oxidoreductase</keyword>
<comment type="caution">
    <text evidence="2">The sequence shown here is derived from an EMBL/GenBank/DDBJ whole genome shotgun (WGS) entry which is preliminary data.</text>
</comment>
<dbReference type="Gene3D" id="3.40.50.720">
    <property type="entry name" value="NAD(P)-binding Rossmann-like Domain"/>
    <property type="match status" value="1"/>
</dbReference>
<gene>
    <name evidence="2" type="ORF">ACEZDE_23270</name>
</gene>
<proteinExistence type="inferred from homology"/>
<name>A0ABV6W0K0_9ACTN</name>